<keyword evidence="3" id="KW-1133">Transmembrane helix</keyword>
<dbReference type="VEuPathDB" id="FungiDB:AB675_8190"/>
<sequence length="507" mass="55550">MYLKSLQSKADLFLDGAAPKERRHALWHKVANEVRQMAVLVTALIVFFTLYQAFGKTQHHPLSPTRSPTFPRKIWQSWKVDPTNFEDRDAERVRSWIALNPDLRYEVLTDGNGEAYVEEVFGRSGFNRPDIVHVYKSLNARIIQADLLRYIIMYAEGGIWADIDVEALQPFGNWIPAKYHETDVDMIIGIETDEPGFKDHPTLGSKAQSFVQWTFACKPQLPVMLSLIEHILVWLQGISEKEGKPIGSIELDFDEVLTGTGPSAFTDAVLAQMARSERRNVTWNEFHNLDESKVVGRVLVLPSEAFAAGTGHSKSGNHGGKGAMVKHHFHASSWTKSHPRLKHPIYGEVEKCNWDKECVRLWDENTAYFNTLPIKDQHKLIALQALEDDPNLKSQFLESPPADAPLVLPDALADAGTGSIPALTPGLALAGPQENVAETPLAAEGDSSTESPPDAAVQDVSSGGDGAAAVQHVSTEGDADAASHVESGGGASDKASSESDNAPKEVL</sequence>
<keyword evidence="4" id="KW-0808">Transferase</keyword>
<dbReference type="STRING" id="1664694.A0A0N0NND5"/>
<dbReference type="GO" id="GO:0006487">
    <property type="term" value="P:protein N-linked glycosylation"/>
    <property type="evidence" value="ECO:0007669"/>
    <property type="project" value="TreeGrafter"/>
</dbReference>
<protein>
    <submittedName>
        <fullName evidence="4">Initiation-specific alpha-1,6-mannosyltransferase</fullName>
    </submittedName>
</protein>
<gene>
    <name evidence="4" type="ORF">AB675_8190</name>
</gene>
<dbReference type="PANTHER" id="PTHR31834">
    <property type="entry name" value="INITIATION-SPECIFIC ALPHA-1,6-MANNOSYLTRANSFERASE"/>
    <property type="match status" value="1"/>
</dbReference>
<dbReference type="FunFam" id="3.90.550.20:FF:000004">
    <property type="entry name" value="Glycosyltransferase family 32 protein"/>
    <property type="match status" value="1"/>
</dbReference>
<proteinExistence type="inferred from homology"/>
<accession>A0A0N0NND5</accession>
<dbReference type="SUPFAM" id="SSF53448">
    <property type="entry name" value="Nucleotide-diphospho-sugar transferases"/>
    <property type="match status" value="1"/>
</dbReference>
<dbReference type="InterPro" id="IPR029044">
    <property type="entry name" value="Nucleotide-diphossugar_trans"/>
</dbReference>
<keyword evidence="5" id="KW-1185">Reference proteome</keyword>
<comment type="caution">
    <text evidence="4">The sequence shown here is derived from an EMBL/GenBank/DDBJ whole genome shotgun (WGS) entry which is preliminary data.</text>
</comment>
<evidence type="ECO:0000256" key="1">
    <source>
        <dbReference type="ARBA" id="ARBA00009003"/>
    </source>
</evidence>
<reference evidence="4 5" key="1">
    <citation type="submission" date="2015-06" db="EMBL/GenBank/DDBJ databases">
        <title>Draft genome of the ant-associated black yeast Phialophora attae CBS 131958.</title>
        <authorList>
            <person name="Moreno L.F."/>
            <person name="Stielow B.J."/>
            <person name="de Hoog S."/>
            <person name="Vicente V.A."/>
            <person name="Weiss V.A."/>
            <person name="de Vries M."/>
            <person name="Cruz L.M."/>
            <person name="Souza E.M."/>
        </authorList>
    </citation>
    <scope>NUCLEOTIDE SEQUENCE [LARGE SCALE GENOMIC DNA]</scope>
    <source>
        <strain evidence="4 5">CBS 131958</strain>
    </source>
</reference>
<keyword evidence="3" id="KW-0472">Membrane</keyword>
<dbReference type="AlphaFoldDB" id="A0A0N0NND5"/>
<keyword evidence="4" id="KW-0328">Glycosyltransferase</keyword>
<evidence type="ECO:0000256" key="3">
    <source>
        <dbReference type="SAM" id="Phobius"/>
    </source>
</evidence>
<dbReference type="OrthoDB" id="409543at2759"/>
<dbReference type="GO" id="GO:0000009">
    <property type="term" value="F:alpha-1,6-mannosyltransferase activity"/>
    <property type="evidence" value="ECO:0007669"/>
    <property type="project" value="InterPro"/>
</dbReference>
<feature type="transmembrane region" description="Helical" evidence="3">
    <location>
        <begin position="37"/>
        <end position="54"/>
    </location>
</feature>
<name>A0A0N0NND5_9EURO</name>
<evidence type="ECO:0000313" key="4">
    <source>
        <dbReference type="EMBL" id="KPI41249.1"/>
    </source>
</evidence>
<dbReference type="GeneID" id="28740498"/>
<comment type="similarity">
    <text evidence="1">Belongs to the glycosyltransferase 32 family.</text>
</comment>
<dbReference type="Proteomes" id="UP000038010">
    <property type="component" value="Unassembled WGS sequence"/>
</dbReference>
<dbReference type="InterPro" id="IPR039367">
    <property type="entry name" value="Och1-like"/>
</dbReference>
<dbReference type="PANTHER" id="PTHR31834:SF8">
    <property type="entry name" value="TRANSFERASE, PUTATIVE (AFU_ORTHOLOGUE AFUA_6G14040)-RELATED"/>
    <property type="match status" value="1"/>
</dbReference>
<feature type="compositionally biased region" description="Basic and acidic residues" evidence="2">
    <location>
        <begin position="495"/>
        <end position="507"/>
    </location>
</feature>
<evidence type="ECO:0000256" key="2">
    <source>
        <dbReference type="SAM" id="MobiDB-lite"/>
    </source>
</evidence>
<dbReference type="InterPro" id="IPR007577">
    <property type="entry name" value="GlycoTrfase_DXD_sugar-bd_CS"/>
</dbReference>
<organism evidence="4 5">
    <name type="scientific">Cyphellophora attinorum</name>
    <dbReference type="NCBI Taxonomy" id="1664694"/>
    <lineage>
        <taxon>Eukaryota</taxon>
        <taxon>Fungi</taxon>
        <taxon>Dikarya</taxon>
        <taxon>Ascomycota</taxon>
        <taxon>Pezizomycotina</taxon>
        <taxon>Eurotiomycetes</taxon>
        <taxon>Chaetothyriomycetidae</taxon>
        <taxon>Chaetothyriales</taxon>
        <taxon>Cyphellophoraceae</taxon>
        <taxon>Cyphellophora</taxon>
    </lineage>
</organism>
<dbReference type="GO" id="GO:0000136">
    <property type="term" value="C:mannan polymerase complex"/>
    <property type="evidence" value="ECO:0007669"/>
    <property type="project" value="TreeGrafter"/>
</dbReference>
<dbReference type="RefSeq" id="XP_018001212.1">
    <property type="nucleotide sequence ID" value="XM_018148619.1"/>
</dbReference>
<feature type="region of interest" description="Disordered" evidence="2">
    <location>
        <begin position="441"/>
        <end position="507"/>
    </location>
</feature>
<keyword evidence="3" id="KW-0812">Transmembrane</keyword>
<dbReference type="EMBL" id="LFJN01000010">
    <property type="protein sequence ID" value="KPI41249.1"/>
    <property type="molecule type" value="Genomic_DNA"/>
</dbReference>
<dbReference type="Pfam" id="PF04488">
    <property type="entry name" value="Gly_transf_sug"/>
    <property type="match status" value="1"/>
</dbReference>
<evidence type="ECO:0000313" key="5">
    <source>
        <dbReference type="Proteomes" id="UP000038010"/>
    </source>
</evidence>
<dbReference type="Gene3D" id="3.90.550.20">
    <property type="match status" value="1"/>
</dbReference>